<gene>
    <name evidence="1" type="ORF">F8M41_019749</name>
</gene>
<dbReference type="SMART" id="SM00671">
    <property type="entry name" value="SEL1"/>
    <property type="match status" value="2"/>
</dbReference>
<dbReference type="GO" id="GO:0016301">
    <property type="term" value="F:kinase activity"/>
    <property type="evidence" value="ECO:0007669"/>
    <property type="project" value="UniProtKB-KW"/>
</dbReference>
<dbReference type="Pfam" id="PF08238">
    <property type="entry name" value="Sel1"/>
    <property type="match status" value="2"/>
</dbReference>
<dbReference type="AlphaFoldDB" id="A0A8H4B258"/>
<evidence type="ECO:0000313" key="2">
    <source>
        <dbReference type="Proteomes" id="UP000439903"/>
    </source>
</evidence>
<organism evidence="1 2">
    <name type="scientific">Gigaspora margarita</name>
    <dbReference type="NCBI Taxonomy" id="4874"/>
    <lineage>
        <taxon>Eukaryota</taxon>
        <taxon>Fungi</taxon>
        <taxon>Fungi incertae sedis</taxon>
        <taxon>Mucoromycota</taxon>
        <taxon>Glomeromycotina</taxon>
        <taxon>Glomeromycetes</taxon>
        <taxon>Diversisporales</taxon>
        <taxon>Gigasporaceae</taxon>
        <taxon>Gigaspora</taxon>
    </lineage>
</organism>
<dbReference type="InterPro" id="IPR006597">
    <property type="entry name" value="Sel1-like"/>
</dbReference>
<proteinExistence type="predicted"/>
<dbReference type="EMBL" id="WTPW01000053">
    <property type="protein sequence ID" value="KAF0553906.1"/>
    <property type="molecule type" value="Genomic_DNA"/>
</dbReference>
<dbReference type="InterPro" id="IPR052945">
    <property type="entry name" value="Mitotic_Regulator"/>
</dbReference>
<dbReference type="PANTHER" id="PTHR43628">
    <property type="entry name" value="ACTIVATOR OF C KINASE PROTEIN 1-RELATED"/>
    <property type="match status" value="1"/>
</dbReference>
<dbReference type="SUPFAM" id="SSF81901">
    <property type="entry name" value="HCP-like"/>
    <property type="match status" value="1"/>
</dbReference>
<keyword evidence="1" id="KW-0808">Transferase</keyword>
<dbReference type="PANTHER" id="PTHR43628:SF1">
    <property type="entry name" value="CHITIN SYNTHASE REGULATORY FACTOR 2-RELATED"/>
    <property type="match status" value="1"/>
</dbReference>
<dbReference type="Gene3D" id="1.25.40.10">
    <property type="entry name" value="Tetratricopeptide repeat domain"/>
    <property type="match status" value="1"/>
</dbReference>
<name>A0A8H4B258_GIGMA</name>
<keyword evidence="2" id="KW-1185">Reference proteome</keyword>
<comment type="caution">
    <text evidence="1">The sequence shown here is derived from an EMBL/GenBank/DDBJ whole genome shotgun (WGS) entry which is preliminary data.</text>
</comment>
<dbReference type="Proteomes" id="UP000439903">
    <property type="component" value="Unassembled WGS sequence"/>
</dbReference>
<evidence type="ECO:0000313" key="1">
    <source>
        <dbReference type="EMBL" id="KAF0553906.1"/>
    </source>
</evidence>
<protein>
    <submittedName>
        <fullName evidence="1">Calmodulin-dependent protein kinase</fullName>
    </submittedName>
</protein>
<accession>A0A8H4B258</accession>
<keyword evidence="1" id="KW-0418">Kinase</keyword>
<sequence length="77" mass="8935">MGNSSGMNNLGDCYLYGIGVIKDEHKASIYYLKSANMGNIYRIKTLGYEYLHGIEVEKDEYKAYIYYRKYANMALIK</sequence>
<reference evidence="1 2" key="1">
    <citation type="journal article" date="2019" name="Environ. Microbiol.">
        <title>At the nexus of three kingdoms: the genome of the mycorrhizal fungus Gigaspora margarita provides insights into plant, endobacterial and fungal interactions.</title>
        <authorList>
            <person name="Venice F."/>
            <person name="Ghignone S."/>
            <person name="Salvioli di Fossalunga A."/>
            <person name="Amselem J."/>
            <person name="Novero M."/>
            <person name="Xianan X."/>
            <person name="Sedzielewska Toro K."/>
            <person name="Morin E."/>
            <person name="Lipzen A."/>
            <person name="Grigoriev I.V."/>
            <person name="Henrissat B."/>
            <person name="Martin F.M."/>
            <person name="Bonfante P."/>
        </authorList>
    </citation>
    <scope>NUCLEOTIDE SEQUENCE [LARGE SCALE GENOMIC DNA]</scope>
    <source>
        <strain evidence="1 2">BEG34</strain>
    </source>
</reference>
<dbReference type="OrthoDB" id="2437122at2759"/>
<dbReference type="InterPro" id="IPR011990">
    <property type="entry name" value="TPR-like_helical_dom_sf"/>
</dbReference>